<dbReference type="PROSITE" id="PS50889">
    <property type="entry name" value="S4"/>
    <property type="match status" value="1"/>
</dbReference>
<evidence type="ECO:0000313" key="8">
    <source>
        <dbReference type="Proteomes" id="UP000198629"/>
    </source>
</evidence>
<dbReference type="CDD" id="cd00165">
    <property type="entry name" value="S4"/>
    <property type="match status" value="1"/>
</dbReference>
<accession>A0A1G8ZJY2</accession>
<name>A0A1G8ZJY2_9PROT</name>
<evidence type="ECO:0000313" key="7">
    <source>
        <dbReference type="EMBL" id="SDK15351.1"/>
    </source>
</evidence>
<dbReference type="PIRSF" id="PIRSF016821">
    <property type="entry name" value="HSP15"/>
    <property type="match status" value="1"/>
</dbReference>
<evidence type="ECO:0000256" key="4">
    <source>
        <dbReference type="PROSITE-ProRule" id="PRU00182"/>
    </source>
</evidence>
<reference evidence="8" key="1">
    <citation type="submission" date="2016-10" db="EMBL/GenBank/DDBJ databases">
        <authorList>
            <person name="Varghese N."/>
            <person name="Submissions S."/>
        </authorList>
    </citation>
    <scope>NUCLEOTIDE SEQUENCE [LARGE SCALE GENOMIC DNA]</scope>
    <source>
        <strain evidence="8">CBMB127</strain>
    </source>
</reference>
<dbReference type="InterPro" id="IPR002942">
    <property type="entry name" value="S4_RNA-bd"/>
</dbReference>
<dbReference type="Pfam" id="PF01479">
    <property type="entry name" value="S4"/>
    <property type="match status" value="1"/>
</dbReference>
<dbReference type="InterPro" id="IPR025708">
    <property type="entry name" value="HSP15"/>
</dbReference>
<feature type="compositionally biased region" description="Basic and acidic residues" evidence="5">
    <location>
        <begin position="11"/>
        <end position="21"/>
    </location>
</feature>
<keyword evidence="7" id="KW-0346">Stress response</keyword>
<dbReference type="EMBL" id="FNFX01000001">
    <property type="protein sequence ID" value="SDK15351.1"/>
    <property type="molecule type" value="Genomic_DNA"/>
</dbReference>
<dbReference type="STRING" id="492660.SAMN05192566_0364"/>
<dbReference type="GO" id="GO:0003677">
    <property type="term" value="F:DNA binding"/>
    <property type="evidence" value="ECO:0007669"/>
    <property type="project" value="UniProtKB-KW"/>
</dbReference>
<dbReference type="Gene3D" id="3.10.290.10">
    <property type="entry name" value="RNA-binding S4 domain"/>
    <property type="match status" value="1"/>
</dbReference>
<dbReference type="Proteomes" id="UP000198629">
    <property type="component" value="Unassembled WGS sequence"/>
</dbReference>
<dbReference type="AlphaFoldDB" id="A0A1G8ZJY2"/>
<evidence type="ECO:0000256" key="1">
    <source>
        <dbReference type="ARBA" id="ARBA00008396"/>
    </source>
</evidence>
<feature type="compositionally biased region" description="Basic and acidic residues" evidence="5">
    <location>
        <begin position="111"/>
        <end position="127"/>
    </location>
</feature>
<feature type="compositionally biased region" description="Basic residues" evidence="5">
    <location>
        <begin position="1"/>
        <end position="10"/>
    </location>
</feature>
<comment type="similarity">
    <text evidence="1">Belongs to the HSP15 family.</text>
</comment>
<evidence type="ECO:0000259" key="6">
    <source>
        <dbReference type="SMART" id="SM00363"/>
    </source>
</evidence>
<dbReference type="GO" id="GO:0003727">
    <property type="term" value="F:single-stranded RNA binding"/>
    <property type="evidence" value="ECO:0007669"/>
    <property type="project" value="InterPro"/>
</dbReference>
<dbReference type="RefSeq" id="WP_091468972.1">
    <property type="nucleotide sequence ID" value="NZ_FNFX01000001.1"/>
</dbReference>
<dbReference type="OrthoDB" id="9797176at2"/>
<feature type="region of interest" description="Disordered" evidence="5">
    <location>
        <begin position="1"/>
        <end position="21"/>
    </location>
</feature>
<dbReference type="GO" id="GO:0034605">
    <property type="term" value="P:cellular response to heat"/>
    <property type="evidence" value="ECO:0007669"/>
    <property type="project" value="InterPro"/>
</dbReference>
<evidence type="ECO:0000256" key="5">
    <source>
        <dbReference type="SAM" id="MobiDB-lite"/>
    </source>
</evidence>
<dbReference type="SMART" id="SM00363">
    <property type="entry name" value="S4"/>
    <property type="match status" value="1"/>
</dbReference>
<feature type="domain" description="RNA-binding S4" evidence="6">
    <location>
        <begin position="23"/>
        <end position="89"/>
    </location>
</feature>
<evidence type="ECO:0000256" key="3">
    <source>
        <dbReference type="ARBA" id="ARBA00023125"/>
    </source>
</evidence>
<feature type="region of interest" description="Disordered" evidence="5">
    <location>
        <begin position="111"/>
        <end position="145"/>
    </location>
</feature>
<organism evidence="7 8">
    <name type="scientific">Methylophilus rhizosphaerae</name>
    <dbReference type="NCBI Taxonomy" id="492660"/>
    <lineage>
        <taxon>Bacteria</taxon>
        <taxon>Pseudomonadati</taxon>
        <taxon>Pseudomonadota</taxon>
        <taxon>Betaproteobacteria</taxon>
        <taxon>Nitrosomonadales</taxon>
        <taxon>Methylophilaceae</taxon>
        <taxon>Methylophilus</taxon>
    </lineage>
</organism>
<proteinExistence type="inferred from homology"/>
<dbReference type="SUPFAM" id="SSF55174">
    <property type="entry name" value="Alpha-L RNA-binding motif"/>
    <property type="match status" value="1"/>
</dbReference>
<keyword evidence="2 4" id="KW-0694">RNA-binding</keyword>
<evidence type="ECO:0000256" key="2">
    <source>
        <dbReference type="ARBA" id="ARBA00022884"/>
    </source>
</evidence>
<feature type="compositionally biased region" description="Basic and acidic residues" evidence="5">
    <location>
        <begin position="134"/>
        <end position="145"/>
    </location>
</feature>
<keyword evidence="3" id="KW-0238">DNA-binding</keyword>
<dbReference type="InterPro" id="IPR036986">
    <property type="entry name" value="S4_RNA-bd_sf"/>
</dbReference>
<protein>
    <submittedName>
        <fullName evidence="7">Ribosome-associated heat shock protein Hsp15</fullName>
    </submittedName>
</protein>
<dbReference type="GO" id="GO:0043023">
    <property type="term" value="F:ribosomal large subunit binding"/>
    <property type="evidence" value="ECO:0007669"/>
    <property type="project" value="InterPro"/>
</dbReference>
<sequence>MARSHNKKQDKKTQPDDDEENSCRLDKWLWAARFFKTRSLAADAVDSGKVRIDGDRAKNAREMKPGMLVGIKNKDMQIEVEVLALSNVRRGAPEAALLYRETEDSVRIRQQLKESGADQYAGRDRGMGRPTKRQMRDIQRFTGRD</sequence>
<keyword evidence="8" id="KW-1185">Reference proteome</keyword>
<gene>
    <name evidence="7" type="ORF">SAMN05192566_0364</name>
</gene>